<dbReference type="GO" id="GO:0003677">
    <property type="term" value="F:DNA binding"/>
    <property type="evidence" value="ECO:0007669"/>
    <property type="project" value="UniProtKB-KW"/>
</dbReference>
<feature type="domain" description="HTH arsR-type" evidence="4">
    <location>
        <begin position="1"/>
        <end position="110"/>
    </location>
</feature>
<dbReference type="SUPFAM" id="SSF46785">
    <property type="entry name" value="Winged helix' DNA-binding domain"/>
    <property type="match status" value="1"/>
</dbReference>
<reference evidence="5" key="1">
    <citation type="submission" date="2022-01" db="EMBL/GenBank/DDBJ databases">
        <title>Nocardioidaceae gen. sp. A5X3R13.</title>
        <authorList>
            <person name="Lopez Marin M.A."/>
            <person name="Uhlik O."/>
        </authorList>
    </citation>
    <scope>NUCLEOTIDE SEQUENCE</scope>
    <source>
        <strain evidence="5">A5X3R13</strain>
    </source>
</reference>
<evidence type="ECO:0000313" key="6">
    <source>
        <dbReference type="Proteomes" id="UP001164390"/>
    </source>
</evidence>
<dbReference type="AlphaFoldDB" id="A0AA46YKR3"/>
<proteinExistence type="predicted"/>
<dbReference type="InterPro" id="IPR011991">
    <property type="entry name" value="ArsR-like_HTH"/>
</dbReference>
<keyword evidence="6" id="KW-1185">Reference proteome</keyword>
<keyword evidence="3" id="KW-0804">Transcription</keyword>
<dbReference type="CDD" id="cd00090">
    <property type="entry name" value="HTH_ARSR"/>
    <property type="match status" value="1"/>
</dbReference>
<gene>
    <name evidence="5" type="ORF">L0C25_02945</name>
</gene>
<dbReference type="Pfam" id="PF12840">
    <property type="entry name" value="HTH_20"/>
    <property type="match status" value="1"/>
</dbReference>
<evidence type="ECO:0000256" key="2">
    <source>
        <dbReference type="ARBA" id="ARBA00023125"/>
    </source>
</evidence>
<dbReference type="Gene3D" id="1.10.10.10">
    <property type="entry name" value="Winged helix-like DNA-binding domain superfamily/Winged helix DNA-binding domain"/>
    <property type="match status" value="1"/>
</dbReference>
<accession>A0AA46YKR3</accession>
<dbReference type="InterPro" id="IPR036390">
    <property type="entry name" value="WH_DNA-bd_sf"/>
</dbReference>
<dbReference type="KEGG" id="sgrg:L0C25_02945"/>
<evidence type="ECO:0000256" key="3">
    <source>
        <dbReference type="ARBA" id="ARBA00023163"/>
    </source>
</evidence>
<dbReference type="PRINTS" id="PR00778">
    <property type="entry name" value="HTHARSR"/>
</dbReference>
<dbReference type="InterPro" id="IPR051011">
    <property type="entry name" value="Metal_resp_trans_reg"/>
</dbReference>
<evidence type="ECO:0000313" key="5">
    <source>
        <dbReference type="EMBL" id="UYM06045.1"/>
    </source>
</evidence>
<dbReference type="GO" id="GO:0003700">
    <property type="term" value="F:DNA-binding transcription factor activity"/>
    <property type="evidence" value="ECO:0007669"/>
    <property type="project" value="InterPro"/>
</dbReference>
<dbReference type="PROSITE" id="PS50987">
    <property type="entry name" value="HTH_ARSR_2"/>
    <property type="match status" value="1"/>
</dbReference>
<dbReference type="PANTHER" id="PTHR43132">
    <property type="entry name" value="ARSENICAL RESISTANCE OPERON REPRESSOR ARSR-RELATED"/>
    <property type="match status" value="1"/>
</dbReference>
<protein>
    <submittedName>
        <fullName evidence="5">Winged helix-turn-helix domain-containing protein</fullName>
    </submittedName>
</protein>
<keyword evidence="1" id="KW-0805">Transcription regulation</keyword>
<name>A0AA46YKR3_9ACTN</name>
<dbReference type="InterPro" id="IPR036388">
    <property type="entry name" value="WH-like_DNA-bd_sf"/>
</dbReference>
<dbReference type="Proteomes" id="UP001164390">
    <property type="component" value="Chromosome"/>
</dbReference>
<evidence type="ECO:0000259" key="4">
    <source>
        <dbReference type="PROSITE" id="PS50987"/>
    </source>
</evidence>
<organism evidence="5 6">
    <name type="scientific">Solicola gregarius</name>
    <dbReference type="NCBI Taxonomy" id="2908642"/>
    <lineage>
        <taxon>Bacteria</taxon>
        <taxon>Bacillati</taxon>
        <taxon>Actinomycetota</taxon>
        <taxon>Actinomycetes</taxon>
        <taxon>Propionibacteriales</taxon>
        <taxon>Nocardioidaceae</taxon>
        <taxon>Solicola</taxon>
    </lineage>
</organism>
<evidence type="ECO:0000256" key="1">
    <source>
        <dbReference type="ARBA" id="ARBA00023015"/>
    </source>
</evidence>
<dbReference type="SMART" id="SM00418">
    <property type="entry name" value="HTH_ARSR"/>
    <property type="match status" value="1"/>
</dbReference>
<keyword evidence="2" id="KW-0238">DNA-binding</keyword>
<dbReference type="InterPro" id="IPR001845">
    <property type="entry name" value="HTH_ArsR_DNA-bd_dom"/>
</dbReference>
<dbReference type="EMBL" id="CP094970">
    <property type="protein sequence ID" value="UYM06045.1"/>
    <property type="molecule type" value="Genomic_DNA"/>
</dbReference>
<dbReference type="PANTHER" id="PTHR43132:SF2">
    <property type="entry name" value="ARSENICAL RESISTANCE OPERON REPRESSOR ARSR-RELATED"/>
    <property type="match status" value="1"/>
</dbReference>
<dbReference type="RefSeq" id="WP_271634893.1">
    <property type="nucleotide sequence ID" value="NZ_CP094970.1"/>
</dbReference>
<sequence length="177" mass="19817">MSLEVSSLRALAHPVRLQILSLLTGSAMSATELAGELDISQANASYHLRALASAGYVVVDSEERIRGGVAKRYRHPWDSAQPSRPAHDEDYLLYVQAMARELVRRAAYRDPDYPARSNTDAELWVTPEVWEEVFDLVERASTMLHSSARRPRTPGAVHVNMTASLFAMRERKVVDGR</sequence>